<evidence type="ECO:0000256" key="1">
    <source>
        <dbReference type="SAM" id="MobiDB-lite"/>
    </source>
</evidence>
<dbReference type="EMBL" id="CAUYUJ010005715">
    <property type="protein sequence ID" value="CAK0814711.1"/>
    <property type="molecule type" value="Genomic_DNA"/>
</dbReference>
<feature type="region of interest" description="Disordered" evidence="1">
    <location>
        <begin position="707"/>
        <end position="731"/>
    </location>
</feature>
<feature type="region of interest" description="Disordered" evidence="1">
    <location>
        <begin position="596"/>
        <end position="625"/>
    </location>
</feature>
<feature type="compositionally biased region" description="Basic and acidic residues" evidence="1">
    <location>
        <begin position="308"/>
        <end position="322"/>
    </location>
</feature>
<feature type="compositionally biased region" description="Basic residues" evidence="1">
    <location>
        <begin position="788"/>
        <end position="802"/>
    </location>
</feature>
<reference evidence="2" key="1">
    <citation type="submission" date="2023-10" db="EMBL/GenBank/DDBJ databases">
        <authorList>
            <person name="Chen Y."/>
            <person name="Shah S."/>
            <person name="Dougan E. K."/>
            <person name="Thang M."/>
            <person name="Chan C."/>
        </authorList>
    </citation>
    <scope>NUCLEOTIDE SEQUENCE [LARGE SCALE GENOMIC DNA]</scope>
</reference>
<feature type="region of interest" description="Disordered" evidence="1">
    <location>
        <begin position="285"/>
        <end position="335"/>
    </location>
</feature>
<organism evidence="2 3">
    <name type="scientific">Prorocentrum cordatum</name>
    <dbReference type="NCBI Taxonomy" id="2364126"/>
    <lineage>
        <taxon>Eukaryota</taxon>
        <taxon>Sar</taxon>
        <taxon>Alveolata</taxon>
        <taxon>Dinophyceae</taxon>
        <taxon>Prorocentrales</taxon>
        <taxon>Prorocentraceae</taxon>
        <taxon>Prorocentrum</taxon>
    </lineage>
</organism>
<feature type="compositionally biased region" description="Basic and acidic residues" evidence="1">
    <location>
        <begin position="640"/>
        <end position="649"/>
    </location>
</feature>
<dbReference type="Proteomes" id="UP001189429">
    <property type="component" value="Unassembled WGS sequence"/>
</dbReference>
<keyword evidence="3" id="KW-1185">Reference proteome</keyword>
<protein>
    <submittedName>
        <fullName evidence="2">Uncharacterized protein</fullName>
    </submittedName>
</protein>
<feature type="region of interest" description="Disordered" evidence="1">
    <location>
        <begin position="1"/>
        <end position="31"/>
    </location>
</feature>
<evidence type="ECO:0000313" key="3">
    <source>
        <dbReference type="Proteomes" id="UP001189429"/>
    </source>
</evidence>
<comment type="caution">
    <text evidence="2">The sequence shown here is derived from an EMBL/GenBank/DDBJ whole genome shotgun (WGS) entry which is preliminary data.</text>
</comment>
<name>A0ABN9R8F9_9DINO</name>
<evidence type="ECO:0000313" key="2">
    <source>
        <dbReference type="EMBL" id="CAK0814711.1"/>
    </source>
</evidence>
<feature type="compositionally biased region" description="Low complexity" evidence="1">
    <location>
        <begin position="7"/>
        <end position="22"/>
    </location>
</feature>
<sequence>MGRKAARSPAARSPAPPQARGSSSGGTGGSIPRAARRVAFIDDWTKCQACASWHWNATWCEAGWKCRCGAQVEPFRRRGNSRPPVRGAARRSGRLVEPCPWHRSGGGGSSDAGSSSLGGSDFSVFLSHLAAKAGGEPQAAAAIQLVQRLVAPPPPAEVEKPPDEVFRKATGLHKHVGTRAHSTRCCASRTGGGACEGGGTRRRPGGGRAVQGGRCGRSGAAGGGVGAGVGCLGGAFHLSGDPAVFTDVACFSPAEQGELQFLERSLIQTKTEMAGKAEIIRAKLAASKSAEAQQRSTRKRRTGSTSPPREEGGGFDAEKEVVSEASSPPTEADGGSTIAVAAKKLSAAKFAATRAARAAAAAGSAAPAAPLGSAGQGVEACGFVEESLGRFHSFACVETHVRAGQFEKRRWAARKLDLRIPANHARRGHYTHTLEGSCDSSLAAPGAEAADGFQAGAIHLKGQRQVVVVTFYGISGVGWSGSSLRRFAKLGGLLQALQAPWFVLGDFNLPCQVLQKADFLRQVGARVLQANAATTCDAGPSGSHIDHGLCSDSCAPMLAGIWAAAAPWGTRGGLVVELRSGHDTLLGRQLQLAKGLPQVQRPRGVASSSRRGRRHGDAERRALARKKELDIHDQLFGSHVREREVDELSTRPGSASSDDGGDSIDEEAGGHSWAVPPPPAGQAAARMDEEEADPFDDLDKELEVGHQNGDELSCDPTAGPSDAAPLALGVIGEGPCAPPGSPAGGGSARTAMKGPLAASAAAAAGGAHIGQLSAWHADWVEHVERAVGQHHRKPVHGRRRRSQLAQRAEVKCPTSAAARNEPLRSAAPRWWSSVAALLERACKLRRRRGATDEDARLLAAAGRELLVLRRLLAGLGDIHSVADDVLAWLVEAAQAAASSARQKEIQGSLRRFRQWIAQAEATPLVFRSLKERHVAADELLIGDRAVVHPCEVLDHKASAWERLWAPQAIDMGEVLDLFSDLRDQAQFSELADIKVDDIRRALQRMRAKTGKGVDQLTVSDLAWLPDAALQELADLCAAADMVTRCWSMVREDAMREWSRRTAPARGAAIAGNSALREAFAGAVSEEAFAAMGVNYGHGLIDVQKFYDSMPWVGLARAALSCGFPPAVLALELQQCMAGRVLLQDGMASRFVIPCQSVVQGARSGTRIGFGRRMTYHALQRLTIGSPQLLPSRIWVDDLSLSAAGTRQSVAGALAQGRVEFGDGARQEVGVQAAASYGHEVDGVFGSRLAELRRCWFEVWRGCQEVRRRLARAWTPIHARLREAEPERRSRLARGPVSGLQALLLQHGRAPVGPMGWERVLADGPRERWAFPDAASIAEGSCKQVIDALEDACSGTLALGTAWLPLLCRLVLPLGRDGRPGAAWSSR</sequence>
<feature type="region of interest" description="Disordered" evidence="1">
    <location>
        <begin position="75"/>
        <end position="115"/>
    </location>
</feature>
<feature type="compositionally biased region" description="Basic and acidic residues" evidence="1">
    <location>
        <begin position="615"/>
        <end position="625"/>
    </location>
</feature>
<dbReference type="SUPFAM" id="SSF56219">
    <property type="entry name" value="DNase I-like"/>
    <property type="match status" value="1"/>
</dbReference>
<feature type="region of interest" description="Disordered" evidence="1">
    <location>
        <begin position="640"/>
        <end position="692"/>
    </location>
</feature>
<dbReference type="InterPro" id="IPR036691">
    <property type="entry name" value="Endo/exonu/phosph_ase_sf"/>
</dbReference>
<feature type="region of interest" description="Disordered" evidence="1">
    <location>
        <begin position="788"/>
        <end position="816"/>
    </location>
</feature>
<gene>
    <name evidence="2" type="ORF">PCOR1329_LOCUS18237</name>
</gene>
<proteinExistence type="predicted"/>
<accession>A0ABN9R8F9</accession>